<dbReference type="Pfam" id="PF21072">
    <property type="entry name" value="EFR3"/>
    <property type="match status" value="1"/>
</dbReference>
<dbReference type="AlphaFoldDB" id="A0A197JBL1"/>
<feature type="region of interest" description="Disordered" evidence="2">
    <location>
        <begin position="822"/>
        <end position="845"/>
    </location>
</feature>
<dbReference type="PANTHER" id="PTHR47766">
    <property type="entry name" value="PROTEIN EFR3"/>
    <property type="match status" value="1"/>
</dbReference>
<organism evidence="3 4">
    <name type="scientific">Linnemannia elongata AG-77</name>
    <dbReference type="NCBI Taxonomy" id="1314771"/>
    <lineage>
        <taxon>Eukaryota</taxon>
        <taxon>Fungi</taxon>
        <taxon>Fungi incertae sedis</taxon>
        <taxon>Mucoromycota</taxon>
        <taxon>Mortierellomycotina</taxon>
        <taxon>Mortierellomycetes</taxon>
        <taxon>Mortierellales</taxon>
        <taxon>Mortierellaceae</taxon>
        <taxon>Linnemannia</taxon>
    </lineage>
</organism>
<dbReference type="PANTHER" id="PTHR47766:SF1">
    <property type="entry name" value="PROTEIN EFR3"/>
    <property type="match status" value="1"/>
</dbReference>
<evidence type="ECO:0000313" key="3">
    <source>
        <dbReference type="EMBL" id="OAQ22497.1"/>
    </source>
</evidence>
<accession>A0A197JBL1</accession>
<gene>
    <name evidence="3" type="ORF">K457DRAFT_311685</name>
</gene>
<evidence type="ECO:0000313" key="4">
    <source>
        <dbReference type="Proteomes" id="UP000078512"/>
    </source>
</evidence>
<dbReference type="SUPFAM" id="SSF48371">
    <property type="entry name" value="ARM repeat"/>
    <property type="match status" value="1"/>
</dbReference>
<name>A0A197JBL1_9FUNG</name>
<dbReference type="STRING" id="1314771.A0A197JBL1"/>
<feature type="region of interest" description="Disordered" evidence="2">
    <location>
        <begin position="1"/>
        <end position="50"/>
    </location>
</feature>
<evidence type="ECO:0000256" key="2">
    <source>
        <dbReference type="SAM" id="MobiDB-lite"/>
    </source>
</evidence>
<sequence>MTSASSVAPPTPPPPSTRSRAASISASSLHGPNGTILTSSSPVVPPVPHAHANATHSSLIPTRYVKHASLINNCYPTRPDEKGPRSSELSYLVYYATAKPAKLSKVGNFLERRVARDYRKKRLSDVHCSLEIIKSLLLSSKAHLNIFSKNIAVILDTLLVDISDFDIVRHCQIVFSTFCSAHDGSTLGVDHEFKVIYDRVVARFSFIATLQGENTNRYRMEGLSAMKGVVSSTALYACDPKAQLSLVLPPILESLIDTKDGLQVPLEEGKETVSASPRPSSSIQGTLHPEIEVTDEDVTAEALKCLNALFKTPNGSNVKLVLRPTFEYLDEHSIWWPASFGVGIIKAILNAIMAQFRYMVVNEILSLKESVDETTSDWTLRLQKKATLVSTLEAVLVSPLKLIGMPVLEVLNSLLTGLVKSLSRSANLSKEGETSQQLVLETLIQDGLVRSVGGLATHIYYANQVPHIISHIVGKLSFKIGATPQPETIDGVPTVEYRKALLRCLTAVIKMSKDHGRREAGFHAIDISTDLLTPCLGLLLDENVGVRAAFAQALITFLATDDDTHGQDSGLGSPVAAISGDLYFRAATHQALHTYARLPTATPTDMAAIYGILRALFTHFQDDEFMRVVPVLFSLQDWCLQEPLEGEPEEPHLVERKRALATVMVIYFQKALGSYGMTEPLEYLDNIQSSRENESQWIPIYYENQESLTRTTGHQWETPSEPLSPILTHPLARDHLVTLLTTVSDRFRAGADRFSLAFTPESQSNMTTLQSASQDLGSGLFPPPLHGNRGLPGHHVNRSIDSRIRVSRLMEDWALPKITPLSSSSSVDMGSIAEDPSKGGLKDSAQVTRDGSFVNGVYNRSESALSHRAIGVDNLKAALAATPMASSEALNEAGGTIVTVTGGDGRVSASPALKSFYALSTHTPGVSRTKLPLGIAGSSVSIASNLAASRPDLADLLNTIQVNVPSTKQHSLVTPPY</sequence>
<feature type="compositionally biased region" description="Low complexity" evidence="2">
    <location>
        <begin position="17"/>
        <end position="28"/>
    </location>
</feature>
<dbReference type="OrthoDB" id="19232at2759"/>
<dbReference type="EMBL" id="KV442160">
    <property type="protein sequence ID" value="OAQ22497.1"/>
    <property type="molecule type" value="Genomic_DNA"/>
</dbReference>
<dbReference type="Proteomes" id="UP000078512">
    <property type="component" value="Unassembled WGS sequence"/>
</dbReference>
<feature type="region of interest" description="Disordered" evidence="2">
    <location>
        <begin position="267"/>
        <end position="288"/>
    </location>
</feature>
<keyword evidence="4" id="KW-1185">Reference proteome</keyword>
<proteinExistence type="inferred from homology"/>
<feature type="compositionally biased region" description="Polar residues" evidence="2">
    <location>
        <begin position="273"/>
        <end position="285"/>
    </location>
</feature>
<dbReference type="InterPro" id="IPR016024">
    <property type="entry name" value="ARM-type_fold"/>
</dbReference>
<evidence type="ECO:0008006" key="5">
    <source>
        <dbReference type="Google" id="ProtNLM"/>
    </source>
</evidence>
<dbReference type="InterPro" id="IPR039786">
    <property type="entry name" value="EFR3"/>
</dbReference>
<dbReference type="InterPro" id="IPR049150">
    <property type="entry name" value="EFR3_HEAT-like_rpt"/>
</dbReference>
<protein>
    <recommendedName>
        <fullName evidence="5">Protein EFR3</fullName>
    </recommendedName>
</protein>
<dbReference type="GO" id="GO:0072659">
    <property type="term" value="P:protein localization to plasma membrane"/>
    <property type="evidence" value="ECO:0007669"/>
    <property type="project" value="InterPro"/>
</dbReference>
<evidence type="ECO:0000256" key="1">
    <source>
        <dbReference type="ARBA" id="ARBA00010216"/>
    </source>
</evidence>
<reference evidence="3 4" key="1">
    <citation type="submission" date="2016-05" db="EMBL/GenBank/DDBJ databases">
        <title>Genome sequencing reveals origins of a unique bacterial endosymbiosis in the earliest lineages of terrestrial Fungi.</title>
        <authorList>
            <consortium name="DOE Joint Genome Institute"/>
            <person name="Uehling J."/>
            <person name="Gryganskyi A."/>
            <person name="Hameed K."/>
            <person name="Tschaplinski T."/>
            <person name="Misztal P."/>
            <person name="Wu S."/>
            <person name="Desiro A."/>
            <person name="Vande Pol N."/>
            <person name="Du Z.-Y."/>
            <person name="Zienkiewicz A."/>
            <person name="Zienkiewicz K."/>
            <person name="Morin E."/>
            <person name="Tisserant E."/>
            <person name="Splivallo R."/>
            <person name="Hainaut M."/>
            <person name="Henrissat B."/>
            <person name="Ohm R."/>
            <person name="Kuo A."/>
            <person name="Yan J."/>
            <person name="Lipzen A."/>
            <person name="Nolan M."/>
            <person name="Labutti K."/>
            <person name="Barry K."/>
            <person name="Goldstein A."/>
            <person name="Labbe J."/>
            <person name="Schadt C."/>
            <person name="Tuskan G."/>
            <person name="Grigoriev I."/>
            <person name="Martin F."/>
            <person name="Vilgalys R."/>
            <person name="Bonito G."/>
        </authorList>
    </citation>
    <scope>NUCLEOTIDE SEQUENCE [LARGE SCALE GENOMIC DNA]</scope>
    <source>
        <strain evidence="3 4">AG-77</strain>
    </source>
</reference>
<comment type="similarity">
    <text evidence="1">Belongs to the EFR3 family.</text>
</comment>